<evidence type="ECO:0000313" key="4">
    <source>
        <dbReference type="EMBL" id="MEE6309826.1"/>
    </source>
</evidence>
<dbReference type="PROSITE" id="PS51186">
    <property type="entry name" value="GNAT"/>
    <property type="match status" value="1"/>
</dbReference>
<dbReference type="PANTHER" id="PTHR43877:SF2">
    <property type="entry name" value="AMINOALKYLPHOSPHONATE N-ACETYLTRANSFERASE-RELATED"/>
    <property type="match status" value="1"/>
</dbReference>
<reference evidence="4 5" key="1">
    <citation type="submission" date="2024-01" db="EMBL/GenBank/DDBJ databases">
        <title>Genome insights into Plantactinospora veratri sp. nov.</title>
        <authorList>
            <person name="Wang L."/>
        </authorList>
    </citation>
    <scope>NUCLEOTIDE SEQUENCE [LARGE SCALE GENOMIC DNA]</scope>
    <source>
        <strain evidence="4 5">NEAU-FHS4</strain>
    </source>
</reference>
<dbReference type="Gene3D" id="3.40.630.30">
    <property type="match status" value="1"/>
</dbReference>
<dbReference type="InterPro" id="IPR016181">
    <property type="entry name" value="Acyl_CoA_acyltransferase"/>
</dbReference>
<comment type="caution">
    <text evidence="4">The sequence shown here is derived from an EMBL/GenBank/DDBJ whole genome shotgun (WGS) entry which is preliminary data.</text>
</comment>
<dbReference type="PANTHER" id="PTHR43877">
    <property type="entry name" value="AMINOALKYLPHOSPHONATE N-ACETYLTRANSFERASE-RELATED-RELATED"/>
    <property type="match status" value="1"/>
</dbReference>
<organism evidence="4 5">
    <name type="scientific">Plantactinospora veratri</name>
    <dbReference type="NCBI Taxonomy" id="1436122"/>
    <lineage>
        <taxon>Bacteria</taxon>
        <taxon>Bacillati</taxon>
        <taxon>Actinomycetota</taxon>
        <taxon>Actinomycetes</taxon>
        <taxon>Micromonosporales</taxon>
        <taxon>Micromonosporaceae</taxon>
        <taxon>Plantactinospora</taxon>
    </lineage>
</organism>
<dbReference type="CDD" id="cd04301">
    <property type="entry name" value="NAT_SF"/>
    <property type="match status" value="1"/>
</dbReference>
<keyword evidence="5" id="KW-1185">Reference proteome</keyword>
<gene>
    <name evidence="4" type="ORF">V1634_23610</name>
</gene>
<protein>
    <submittedName>
        <fullName evidence="4">GNAT family N-acetyltransferase</fullName>
    </submittedName>
</protein>
<evidence type="ECO:0000313" key="5">
    <source>
        <dbReference type="Proteomes" id="UP001339911"/>
    </source>
</evidence>
<sequence length="176" mass="19441">MGSRYENVAATAIRPYRPADHRAGRRLWAELVEQHRELYEDPSFGGTDPGAAFEEYLTRLDLSGVWVAERDDAGVVGLIGLIMDGRDGRVEPVVVTAPLRSQGIGRALLDQVAEEARRRGLARLTVKPQSRNVEALRCLRGAGYDVLSAIELTVELRPRSGARRGSVELHGQQFHT</sequence>
<evidence type="ECO:0000256" key="2">
    <source>
        <dbReference type="ARBA" id="ARBA00023315"/>
    </source>
</evidence>
<dbReference type="Pfam" id="PF00583">
    <property type="entry name" value="Acetyltransf_1"/>
    <property type="match status" value="1"/>
</dbReference>
<evidence type="ECO:0000256" key="1">
    <source>
        <dbReference type="ARBA" id="ARBA00022679"/>
    </source>
</evidence>
<dbReference type="RefSeq" id="WP_331210079.1">
    <property type="nucleotide sequence ID" value="NZ_JAZGQL010000019.1"/>
</dbReference>
<accession>A0ABU7SIP5</accession>
<keyword evidence="1" id="KW-0808">Transferase</keyword>
<feature type="domain" description="N-acetyltransferase" evidence="3">
    <location>
        <begin position="11"/>
        <end position="163"/>
    </location>
</feature>
<dbReference type="InterPro" id="IPR050832">
    <property type="entry name" value="Bact_Acetyltransf"/>
</dbReference>
<keyword evidence="2" id="KW-0012">Acyltransferase</keyword>
<dbReference type="SUPFAM" id="SSF55729">
    <property type="entry name" value="Acyl-CoA N-acyltransferases (Nat)"/>
    <property type="match status" value="1"/>
</dbReference>
<name>A0ABU7SIP5_9ACTN</name>
<dbReference type="Proteomes" id="UP001339911">
    <property type="component" value="Unassembled WGS sequence"/>
</dbReference>
<dbReference type="EMBL" id="JAZGQL010000019">
    <property type="protein sequence ID" value="MEE6309826.1"/>
    <property type="molecule type" value="Genomic_DNA"/>
</dbReference>
<dbReference type="InterPro" id="IPR000182">
    <property type="entry name" value="GNAT_dom"/>
</dbReference>
<proteinExistence type="predicted"/>
<evidence type="ECO:0000259" key="3">
    <source>
        <dbReference type="PROSITE" id="PS51186"/>
    </source>
</evidence>